<reference evidence="4 5" key="1">
    <citation type="submission" date="2019-03" db="EMBL/GenBank/DDBJ databases">
        <title>Genomic Encyclopedia of Type Strains, Phase III (KMG-III): the genomes of soil and plant-associated and newly described type strains.</title>
        <authorList>
            <person name="Whitman W."/>
        </authorList>
    </citation>
    <scope>NUCLEOTIDE SEQUENCE [LARGE SCALE GENOMIC DNA]</scope>
    <source>
        <strain evidence="4 5">CGMCC 1.7002</strain>
    </source>
</reference>
<dbReference type="Proteomes" id="UP000295391">
    <property type="component" value="Unassembled WGS sequence"/>
</dbReference>
<feature type="compositionally biased region" description="Low complexity" evidence="1">
    <location>
        <begin position="325"/>
        <end position="376"/>
    </location>
</feature>
<feature type="compositionally biased region" description="Low complexity" evidence="1">
    <location>
        <begin position="266"/>
        <end position="278"/>
    </location>
</feature>
<evidence type="ECO:0000259" key="3">
    <source>
        <dbReference type="Pfam" id="PF05036"/>
    </source>
</evidence>
<feature type="compositionally biased region" description="Low complexity" evidence="1">
    <location>
        <begin position="73"/>
        <end position="85"/>
    </location>
</feature>
<dbReference type="EMBL" id="SNYR01000001">
    <property type="protein sequence ID" value="TDQ66223.1"/>
    <property type="molecule type" value="Genomic_DNA"/>
</dbReference>
<comment type="caution">
    <text evidence="4">The sequence shown here is derived from an EMBL/GenBank/DDBJ whole genome shotgun (WGS) entry which is preliminary data.</text>
</comment>
<name>A0A4R6VQD6_9HYPH</name>
<feature type="compositionally biased region" description="Basic and acidic residues" evidence="1">
    <location>
        <begin position="286"/>
        <end position="299"/>
    </location>
</feature>
<evidence type="ECO:0000313" key="4">
    <source>
        <dbReference type="EMBL" id="TDQ66223.1"/>
    </source>
</evidence>
<evidence type="ECO:0000256" key="1">
    <source>
        <dbReference type="SAM" id="MobiDB-lite"/>
    </source>
</evidence>
<accession>A0A4R6VQD6</accession>
<feature type="transmembrane region" description="Helical" evidence="2">
    <location>
        <begin position="406"/>
        <end position="428"/>
    </location>
</feature>
<feature type="region of interest" description="Disordered" evidence="1">
    <location>
        <begin position="195"/>
        <end position="401"/>
    </location>
</feature>
<feature type="domain" description="SPOR" evidence="3">
    <location>
        <begin position="676"/>
        <end position="754"/>
    </location>
</feature>
<feature type="compositionally biased region" description="Low complexity" evidence="1">
    <location>
        <begin position="230"/>
        <end position="252"/>
    </location>
</feature>
<evidence type="ECO:0000256" key="2">
    <source>
        <dbReference type="SAM" id="Phobius"/>
    </source>
</evidence>
<feature type="compositionally biased region" description="Low complexity" evidence="1">
    <location>
        <begin position="118"/>
        <end position="129"/>
    </location>
</feature>
<keyword evidence="2" id="KW-0812">Transmembrane</keyword>
<dbReference type="GO" id="GO:0042834">
    <property type="term" value="F:peptidoglycan binding"/>
    <property type="evidence" value="ECO:0007669"/>
    <property type="project" value="InterPro"/>
</dbReference>
<feature type="compositionally biased region" description="Low complexity" evidence="1">
    <location>
        <begin position="572"/>
        <end position="592"/>
    </location>
</feature>
<proteinExistence type="predicted"/>
<dbReference type="RefSeq" id="WP_133570933.1">
    <property type="nucleotide sequence ID" value="NZ_SNYR01000001.1"/>
</dbReference>
<organism evidence="4 5">
    <name type="scientific">Maritalea mobilis</name>
    <dbReference type="NCBI Taxonomy" id="483324"/>
    <lineage>
        <taxon>Bacteria</taxon>
        <taxon>Pseudomonadati</taxon>
        <taxon>Pseudomonadota</taxon>
        <taxon>Alphaproteobacteria</taxon>
        <taxon>Hyphomicrobiales</taxon>
        <taxon>Devosiaceae</taxon>
        <taxon>Maritalea</taxon>
    </lineage>
</organism>
<keyword evidence="5" id="KW-1185">Reference proteome</keyword>
<keyword evidence="2" id="KW-0472">Membrane</keyword>
<feature type="compositionally biased region" description="Basic and acidic residues" evidence="1">
    <location>
        <begin position="381"/>
        <end position="399"/>
    </location>
</feature>
<evidence type="ECO:0000313" key="5">
    <source>
        <dbReference type="Proteomes" id="UP000295391"/>
    </source>
</evidence>
<feature type="compositionally biased region" description="Polar residues" evidence="1">
    <location>
        <begin position="627"/>
        <end position="669"/>
    </location>
</feature>
<feature type="compositionally biased region" description="Basic and acidic residues" evidence="1">
    <location>
        <begin position="96"/>
        <end position="105"/>
    </location>
</feature>
<dbReference type="AlphaFoldDB" id="A0A4R6VQD6"/>
<dbReference type="InterPro" id="IPR007730">
    <property type="entry name" value="SPOR-like_dom"/>
</dbReference>
<gene>
    <name evidence="4" type="ORF">ATL17_0214</name>
</gene>
<feature type="compositionally biased region" description="Polar residues" evidence="1">
    <location>
        <begin position="549"/>
        <end position="561"/>
    </location>
</feature>
<sequence length="756" mass="78817">MADSKKPADQGLDQSDDLIAELARIVADDAKRASVSQSIEQRAQQERPVEPSRPAASSSGQTGAAPMSAFSGQQDRQQQNQQQRQEPTFSAPAEPKQAETEKAADPFEFDFASSYRESAAAQSTQSTAQDALDRIENAQNDFSAEVEQLVAEAEQEQRPEPIAPETQTREQRQSAEALKQEVNAAAAVDEIADLISKADEAEETGASYAEPSAPAPVEPKYDHESDALFAEEPYMQAQEEPAPQPQQAPAAPVRSTPEQPAPTAPAQPQQPAAQQTQTSAYDPLAEIERLIEDTSDGRPSRSHHSYLDSQSSTEQPTASSKDDSSNAAEAAILAAMAAARPSSEPAEAPRAQAPVGPAPEAAPTAAAAASQKPTAPYLNADDQRASYEEVEPKPETNKERSKHLPLYAGGLAAILLLALGGMTLWNFIGGGQTDGDVPLVTAQNTDVKQTPETTDTGEESPSVFSALEGQPEDTSSEQLVSRDDTQGASGEGVSRVITPSNTGESSSGLTNRKVKTVTVLADGTIVTGDEASAGAQQLPDIRPNVPAVSGSQTGEATTSTDPIGDAIADAQATTPDSSTETATTDQTTTDEPATTEEDSTAQIDETAPTPPARPAGLGTDQPLASAVLNNSVPTNGSTDSNDQPLGLVPNSQPATSTPAPQTSSAPVNASTNEVNAPFYVQLASQRTAADAQSTVTTVTRQFGSALGGQTVGVNRVDLGDRGIFYRVLVPANSIEAANAICNNVKVAGGDCFVRNN</sequence>
<feature type="region of interest" description="Disordered" evidence="1">
    <location>
        <begin position="446"/>
        <end position="509"/>
    </location>
</feature>
<feature type="compositionally biased region" description="Polar residues" evidence="1">
    <location>
        <begin position="307"/>
        <end position="319"/>
    </location>
</feature>
<dbReference type="OrthoDB" id="7338235at2"/>
<protein>
    <submittedName>
        <fullName evidence="4">Sporulation related protein</fullName>
    </submittedName>
</protein>
<feature type="region of interest" description="Disordered" evidence="1">
    <location>
        <begin position="29"/>
        <end position="180"/>
    </location>
</feature>
<feature type="compositionally biased region" description="Polar residues" evidence="1">
    <location>
        <begin position="497"/>
        <end position="509"/>
    </location>
</feature>
<dbReference type="Pfam" id="PF05036">
    <property type="entry name" value="SPOR"/>
    <property type="match status" value="1"/>
</dbReference>
<keyword evidence="2" id="KW-1133">Transmembrane helix</keyword>
<feature type="region of interest" description="Disordered" evidence="1">
    <location>
        <begin position="531"/>
        <end position="669"/>
    </location>
</feature>